<reference evidence="4 5" key="1">
    <citation type="journal article" date="2010" name="Nat. Biotechnol.">
        <title>Genome sequence of the model mushroom Schizophyllum commune.</title>
        <authorList>
            <person name="Ohm R.A."/>
            <person name="de Jong J.F."/>
            <person name="Lugones L.G."/>
            <person name="Aerts A."/>
            <person name="Kothe E."/>
            <person name="Stajich J.E."/>
            <person name="de Vries R.P."/>
            <person name="Record E."/>
            <person name="Levasseur A."/>
            <person name="Baker S.E."/>
            <person name="Bartholomew K.A."/>
            <person name="Coutinho P.M."/>
            <person name="Erdmann S."/>
            <person name="Fowler T.J."/>
            <person name="Gathman A.C."/>
            <person name="Lombard V."/>
            <person name="Henrissat B."/>
            <person name="Knabe N."/>
            <person name="Kuees U."/>
            <person name="Lilly W.W."/>
            <person name="Lindquist E."/>
            <person name="Lucas S."/>
            <person name="Magnuson J.K."/>
            <person name="Piumi F."/>
            <person name="Raudaskoski M."/>
            <person name="Salamov A."/>
            <person name="Schmutz J."/>
            <person name="Schwarze F.W.M.R."/>
            <person name="vanKuyk P.A."/>
            <person name="Horton J.S."/>
            <person name="Grigoriev I.V."/>
            <person name="Woesten H.A.B."/>
        </authorList>
    </citation>
    <scope>NUCLEOTIDE SEQUENCE [LARGE SCALE GENOMIC DNA]</scope>
    <source>
        <strain evidence="5">H4-8 / FGSC 9210</strain>
    </source>
</reference>
<organism evidence="5">
    <name type="scientific">Schizophyllum commune (strain H4-8 / FGSC 9210)</name>
    <name type="common">Split gill fungus</name>
    <dbReference type="NCBI Taxonomy" id="578458"/>
    <lineage>
        <taxon>Eukaryota</taxon>
        <taxon>Fungi</taxon>
        <taxon>Dikarya</taxon>
        <taxon>Basidiomycota</taxon>
        <taxon>Agaricomycotina</taxon>
        <taxon>Agaricomycetes</taxon>
        <taxon>Agaricomycetidae</taxon>
        <taxon>Agaricales</taxon>
        <taxon>Schizophyllaceae</taxon>
        <taxon>Schizophyllum</taxon>
    </lineage>
</organism>
<evidence type="ECO:0000256" key="1">
    <source>
        <dbReference type="SAM" id="Coils"/>
    </source>
</evidence>
<name>D8QE84_SCHCM</name>
<dbReference type="AlphaFoldDB" id="D8QE84"/>
<keyword evidence="5" id="KW-1185">Reference proteome</keyword>
<dbReference type="Pfam" id="PF11327">
    <property type="entry name" value="Egh16-like"/>
    <property type="match status" value="1"/>
</dbReference>
<dbReference type="InterPro" id="IPR021476">
    <property type="entry name" value="Egh16-like"/>
</dbReference>
<evidence type="ECO:0000256" key="2">
    <source>
        <dbReference type="SAM" id="MobiDB-lite"/>
    </source>
</evidence>
<dbReference type="EMBL" id="GL377310">
    <property type="protein sequence ID" value="EFI94122.1"/>
    <property type="molecule type" value="Genomic_DNA"/>
</dbReference>
<keyword evidence="3" id="KW-0732">Signal</keyword>
<evidence type="ECO:0000313" key="5">
    <source>
        <dbReference type="Proteomes" id="UP000007431"/>
    </source>
</evidence>
<dbReference type="eggNOG" id="ENOG502SM0P">
    <property type="taxonomic scope" value="Eukaryota"/>
</dbReference>
<feature type="chain" id="PRO_5003120814" evidence="3">
    <location>
        <begin position="18"/>
        <end position="502"/>
    </location>
</feature>
<proteinExistence type="predicted"/>
<keyword evidence="1" id="KW-0175">Coiled coil</keyword>
<dbReference type="PANTHER" id="PTHR34618:SF1">
    <property type="entry name" value="SECRETED PROTEIN"/>
    <property type="match status" value="1"/>
</dbReference>
<dbReference type="RefSeq" id="XP_003029025.1">
    <property type="nucleotide sequence ID" value="XM_003028979.1"/>
</dbReference>
<dbReference type="InParanoid" id="D8QE84"/>
<accession>D8QE84</accession>
<feature type="region of interest" description="Disordered" evidence="2">
    <location>
        <begin position="428"/>
        <end position="502"/>
    </location>
</feature>
<evidence type="ECO:0000256" key="3">
    <source>
        <dbReference type="SAM" id="SignalP"/>
    </source>
</evidence>
<feature type="region of interest" description="Disordered" evidence="2">
    <location>
        <begin position="210"/>
        <end position="248"/>
    </location>
</feature>
<dbReference type="KEGG" id="scm:SCHCO_02636672"/>
<dbReference type="HOGENOM" id="CLU_035451_0_0_1"/>
<dbReference type="OrthoDB" id="3241054at2759"/>
<dbReference type="VEuPathDB" id="FungiDB:SCHCODRAFT_02636672"/>
<feature type="signal peptide" evidence="3">
    <location>
        <begin position="1"/>
        <end position="17"/>
    </location>
</feature>
<feature type="compositionally biased region" description="Basic residues" evidence="2">
    <location>
        <begin position="482"/>
        <end position="494"/>
    </location>
</feature>
<feature type="compositionally biased region" description="Gly residues" evidence="2">
    <location>
        <begin position="462"/>
        <end position="478"/>
    </location>
</feature>
<dbReference type="GeneID" id="9596906"/>
<protein>
    <submittedName>
        <fullName evidence="4">Uncharacterized protein</fullName>
    </submittedName>
</protein>
<dbReference type="OMA" id="ANIVNQC"/>
<sequence length="502" mass="50867">MFSSFAVLALSVSGAYAHAFINSVQGANGVNGIGLGVTFNGEVARGGTGEQPFQLDTPVLKDTTTDPCGATLLAGSVNIEKSMAAVEQAMGGMPTIPSDGSLTMGVFQVNADGGGPFTAEINTDATGQKWTAIDVTSQPPGVNGVLHNGPANSSITVSVPSGTKCTGGSDGATCLIRLNNGGADTGSLANGAGPFGGCVAVSQGNNAVATGNNNNSGNANANASGNTNNNKGNGNGRNRNGNNNGSNNGFGLFGRLAARHGELKQLKQKRELLNREILEARQKLTAQLIDELKTTTGTAIDIPIDRMAGFDDAAATGGNSTEAQNNDGPLTQQEAVDLKKAVQLAIEQALDLMASDEVDAGQFGQDSDITDKLNAQANADQAAGTTSINAGNAGVGFFQTDVVDQLLGGIKTASADLQATGTAAAAQSTITSSGNNNNNNGNGNNSKNGKGNNTGNNANNNGGFGGFGNNANNGGGFGRNSNNRRRMQQLKRRISQWIEDDA</sequence>
<dbReference type="PANTHER" id="PTHR34618">
    <property type="entry name" value="SURFACE PROTEIN MAS1, PUTATIVE-RELATED"/>
    <property type="match status" value="1"/>
</dbReference>
<gene>
    <name evidence="4" type="ORF">SCHCODRAFT_85893</name>
</gene>
<feature type="compositionally biased region" description="Low complexity" evidence="2">
    <location>
        <begin position="428"/>
        <end position="461"/>
    </location>
</feature>
<evidence type="ECO:0000313" key="4">
    <source>
        <dbReference type="EMBL" id="EFI94122.1"/>
    </source>
</evidence>
<feature type="coiled-coil region" evidence="1">
    <location>
        <begin position="256"/>
        <end position="283"/>
    </location>
</feature>
<dbReference type="Proteomes" id="UP000007431">
    <property type="component" value="Unassembled WGS sequence"/>
</dbReference>